<dbReference type="AlphaFoldDB" id="A0AA96WFM7"/>
<dbReference type="EMBL" id="CP053586">
    <property type="protein sequence ID" value="WNZ24298.1"/>
    <property type="molecule type" value="Genomic_DNA"/>
</dbReference>
<reference evidence="1" key="1">
    <citation type="submission" date="2020-05" db="EMBL/GenBank/DDBJ databases">
        <authorList>
            <person name="Zhu T."/>
            <person name="Keshari N."/>
            <person name="Lu X."/>
        </authorList>
    </citation>
    <scope>NUCLEOTIDE SEQUENCE</scope>
    <source>
        <strain evidence="1">NK1-12</strain>
    </source>
</reference>
<dbReference type="RefSeq" id="WP_316430040.1">
    <property type="nucleotide sequence ID" value="NZ_CP053586.1"/>
</dbReference>
<sequence length="173" mass="19072">MTFLPLSNVRKLQLLRGFRRSWLLGLGGVTLVGCLGNNLSWALPAATSAPAPTIAQSDPNTGFTGVQIPYTSVTPVNNRVNIRFINETGSPIDYQVIGDTQFRTLPGRSEMTLERLSVPTTFTFRRADNGFLQVTLHPNSPRGTLVMRVRETPDFATDRTSVYIDQGGQVYLN</sequence>
<organism evidence="1">
    <name type="scientific">Leptolyngbya sp. NK1-12</name>
    <dbReference type="NCBI Taxonomy" id="2547451"/>
    <lineage>
        <taxon>Bacteria</taxon>
        <taxon>Bacillati</taxon>
        <taxon>Cyanobacteriota</taxon>
        <taxon>Cyanophyceae</taxon>
        <taxon>Leptolyngbyales</taxon>
        <taxon>Leptolyngbyaceae</taxon>
        <taxon>Leptolyngbya group</taxon>
        <taxon>Leptolyngbya</taxon>
    </lineage>
</organism>
<protein>
    <submittedName>
        <fullName evidence="1">Uncharacterized protein</fullName>
    </submittedName>
</protein>
<accession>A0AA96WFM7</accession>
<name>A0AA96WFM7_9CYAN</name>
<proteinExistence type="predicted"/>
<gene>
    <name evidence="1" type="ORF">HJG54_16490</name>
</gene>
<evidence type="ECO:0000313" key="1">
    <source>
        <dbReference type="EMBL" id="WNZ24298.1"/>
    </source>
</evidence>